<proteinExistence type="predicted"/>
<dbReference type="Gene3D" id="1.20.120.1870">
    <property type="entry name" value="Fic/DOC protein, Fido domain"/>
    <property type="match status" value="1"/>
</dbReference>
<evidence type="ECO:0000259" key="1">
    <source>
        <dbReference type="PROSITE" id="PS51459"/>
    </source>
</evidence>
<comment type="caution">
    <text evidence="2">The sequence shown here is derived from an EMBL/GenBank/DDBJ whole genome shotgun (WGS) entry which is preliminary data.</text>
</comment>
<dbReference type="RefSeq" id="WP_052376067.1">
    <property type="nucleotide sequence ID" value="NZ_ASRX01000049.1"/>
</dbReference>
<protein>
    <recommendedName>
        <fullName evidence="1">Fido domain-containing protein</fullName>
    </recommendedName>
</protein>
<dbReference type="SUPFAM" id="SSF140931">
    <property type="entry name" value="Fic-like"/>
    <property type="match status" value="1"/>
</dbReference>
<dbReference type="InterPro" id="IPR053737">
    <property type="entry name" value="Type_II_TA_Toxin"/>
</dbReference>
<dbReference type="InterPro" id="IPR036597">
    <property type="entry name" value="Fido-like_dom_sf"/>
</dbReference>
<sequence>MTAPPSVGFSLLTTDRIVELHADAIAHYGGAAGVLHPDRLDGAVYSAVNADLYRTGAETEAEADPLGVAAHLLIYFALNHVFCDGNKRIAWFAMTDQLRLVGLTVDAPTDDKERLVLSVISEKLQAEKVILWLIEHLDAPP</sequence>
<dbReference type="STRING" id="1192034.CAP_5731"/>
<dbReference type="Proteomes" id="UP000019678">
    <property type="component" value="Unassembled WGS sequence"/>
</dbReference>
<dbReference type="GO" id="GO:0016301">
    <property type="term" value="F:kinase activity"/>
    <property type="evidence" value="ECO:0007669"/>
    <property type="project" value="InterPro"/>
</dbReference>
<name>A0A017T2K5_9BACT</name>
<dbReference type="EMBL" id="ASRX01000049">
    <property type="protein sequence ID" value="EYF03227.1"/>
    <property type="molecule type" value="Genomic_DNA"/>
</dbReference>
<dbReference type="eggNOG" id="COG3654">
    <property type="taxonomic scope" value="Bacteria"/>
</dbReference>
<organism evidence="2 3">
    <name type="scientific">Chondromyces apiculatus DSM 436</name>
    <dbReference type="NCBI Taxonomy" id="1192034"/>
    <lineage>
        <taxon>Bacteria</taxon>
        <taxon>Pseudomonadati</taxon>
        <taxon>Myxococcota</taxon>
        <taxon>Polyangia</taxon>
        <taxon>Polyangiales</taxon>
        <taxon>Polyangiaceae</taxon>
        <taxon>Chondromyces</taxon>
    </lineage>
</organism>
<dbReference type="InterPro" id="IPR003812">
    <property type="entry name" value="Fido"/>
</dbReference>
<dbReference type="InterPro" id="IPR006440">
    <property type="entry name" value="Doc"/>
</dbReference>
<keyword evidence="3" id="KW-1185">Reference proteome</keyword>
<evidence type="ECO:0000313" key="2">
    <source>
        <dbReference type="EMBL" id="EYF03227.1"/>
    </source>
</evidence>
<accession>A0A017T2K5</accession>
<gene>
    <name evidence="2" type="ORF">CAP_5731</name>
</gene>
<reference evidence="2 3" key="1">
    <citation type="submission" date="2013-05" db="EMBL/GenBank/DDBJ databases">
        <title>Genome assembly of Chondromyces apiculatus DSM 436.</title>
        <authorList>
            <person name="Sharma G."/>
            <person name="Khatri I."/>
            <person name="Kaur C."/>
            <person name="Mayilraj S."/>
            <person name="Subramanian S."/>
        </authorList>
    </citation>
    <scope>NUCLEOTIDE SEQUENCE [LARGE SCALE GENOMIC DNA]</scope>
    <source>
        <strain evidence="2 3">DSM 436</strain>
    </source>
</reference>
<feature type="domain" description="Fido" evidence="1">
    <location>
        <begin position="12"/>
        <end position="135"/>
    </location>
</feature>
<dbReference type="Pfam" id="PF02661">
    <property type="entry name" value="Fic"/>
    <property type="match status" value="1"/>
</dbReference>
<dbReference type="OrthoDB" id="9802752at2"/>
<dbReference type="PANTHER" id="PTHR39426:SF1">
    <property type="entry name" value="HOMOLOGY TO DEATH-ON-CURING PROTEIN OF PHAGE P1"/>
    <property type="match status" value="1"/>
</dbReference>
<dbReference type="PROSITE" id="PS51459">
    <property type="entry name" value="FIDO"/>
    <property type="match status" value="1"/>
</dbReference>
<evidence type="ECO:0000313" key="3">
    <source>
        <dbReference type="Proteomes" id="UP000019678"/>
    </source>
</evidence>
<dbReference type="PANTHER" id="PTHR39426">
    <property type="entry name" value="HOMOLOGY TO DEATH-ON-CURING PROTEIN OF PHAGE P1"/>
    <property type="match status" value="1"/>
</dbReference>
<dbReference type="AlphaFoldDB" id="A0A017T2K5"/>